<feature type="chain" id="PRO_5025431895" evidence="2">
    <location>
        <begin position="28"/>
        <end position="255"/>
    </location>
</feature>
<dbReference type="OrthoDB" id="3796171at2759"/>
<feature type="signal peptide" evidence="2">
    <location>
        <begin position="1"/>
        <end position="27"/>
    </location>
</feature>
<organism evidence="3 4">
    <name type="scientific">Lophiotrema nucula</name>
    <dbReference type="NCBI Taxonomy" id="690887"/>
    <lineage>
        <taxon>Eukaryota</taxon>
        <taxon>Fungi</taxon>
        <taxon>Dikarya</taxon>
        <taxon>Ascomycota</taxon>
        <taxon>Pezizomycotina</taxon>
        <taxon>Dothideomycetes</taxon>
        <taxon>Pleosporomycetidae</taxon>
        <taxon>Pleosporales</taxon>
        <taxon>Lophiotremataceae</taxon>
        <taxon>Lophiotrema</taxon>
    </lineage>
</organism>
<reference evidence="3" key="1">
    <citation type="journal article" date="2020" name="Stud. Mycol.">
        <title>101 Dothideomycetes genomes: a test case for predicting lifestyles and emergence of pathogens.</title>
        <authorList>
            <person name="Haridas S."/>
            <person name="Albert R."/>
            <person name="Binder M."/>
            <person name="Bloem J."/>
            <person name="Labutti K."/>
            <person name="Salamov A."/>
            <person name="Andreopoulos B."/>
            <person name="Baker S."/>
            <person name="Barry K."/>
            <person name="Bills G."/>
            <person name="Bluhm B."/>
            <person name="Cannon C."/>
            <person name="Castanera R."/>
            <person name="Culley D."/>
            <person name="Daum C."/>
            <person name="Ezra D."/>
            <person name="Gonzalez J."/>
            <person name="Henrissat B."/>
            <person name="Kuo A."/>
            <person name="Liang C."/>
            <person name="Lipzen A."/>
            <person name="Lutzoni F."/>
            <person name="Magnuson J."/>
            <person name="Mondo S."/>
            <person name="Nolan M."/>
            <person name="Ohm R."/>
            <person name="Pangilinan J."/>
            <person name="Park H.-J."/>
            <person name="Ramirez L."/>
            <person name="Alfaro M."/>
            <person name="Sun H."/>
            <person name="Tritt A."/>
            <person name="Yoshinaga Y."/>
            <person name="Zwiers L.-H."/>
            <person name="Turgeon B."/>
            <person name="Goodwin S."/>
            <person name="Spatafora J."/>
            <person name="Crous P."/>
            <person name="Grigoriev I."/>
        </authorList>
    </citation>
    <scope>NUCLEOTIDE SEQUENCE</scope>
    <source>
        <strain evidence="3">CBS 627.86</strain>
    </source>
</reference>
<feature type="transmembrane region" description="Helical" evidence="1">
    <location>
        <begin position="107"/>
        <end position="130"/>
    </location>
</feature>
<dbReference type="EMBL" id="ML977315">
    <property type="protein sequence ID" value="KAF2119795.1"/>
    <property type="molecule type" value="Genomic_DNA"/>
</dbReference>
<name>A0A6A5ZKJ1_9PLEO</name>
<evidence type="ECO:0000313" key="4">
    <source>
        <dbReference type="Proteomes" id="UP000799770"/>
    </source>
</evidence>
<sequence length="255" mass="28015">MHNPNGLRTVCLITPSLLLLMPLSVLAFVLERISQAFLAVHTSRYIYGDLYFNDWGLGDGSARAHVNYGPTGAIIGISIMTLIVSGISACGTWELRRIEGTPRHQRAWSWAVVLANFAITVASIAVLAWYSALQKSEAWSSVDDFSSGRTFTRETWFCQINKFRSDQDDWAAPACGIAQAARYVLIPLALSSALCIVAAWILIQDRGSFSWLRGGRGRYGGFDNLYEMQAQHRPVFPKNGAAVGTVPIGRPAPIH</sequence>
<feature type="transmembrane region" description="Helical" evidence="1">
    <location>
        <begin position="183"/>
        <end position="203"/>
    </location>
</feature>
<proteinExistence type="predicted"/>
<evidence type="ECO:0000256" key="2">
    <source>
        <dbReference type="SAM" id="SignalP"/>
    </source>
</evidence>
<keyword evidence="1" id="KW-0472">Membrane</keyword>
<dbReference type="Proteomes" id="UP000799770">
    <property type="component" value="Unassembled WGS sequence"/>
</dbReference>
<keyword evidence="2" id="KW-0732">Signal</keyword>
<protein>
    <submittedName>
        <fullName evidence="3">Uncharacterized protein</fullName>
    </submittedName>
</protein>
<gene>
    <name evidence="3" type="ORF">BDV96DRAFT_568218</name>
</gene>
<dbReference type="AlphaFoldDB" id="A0A6A5ZKJ1"/>
<keyword evidence="1" id="KW-0812">Transmembrane</keyword>
<evidence type="ECO:0000256" key="1">
    <source>
        <dbReference type="SAM" id="Phobius"/>
    </source>
</evidence>
<accession>A0A6A5ZKJ1</accession>
<keyword evidence="1" id="KW-1133">Transmembrane helix</keyword>
<evidence type="ECO:0000313" key="3">
    <source>
        <dbReference type="EMBL" id="KAF2119795.1"/>
    </source>
</evidence>
<feature type="transmembrane region" description="Helical" evidence="1">
    <location>
        <begin position="73"/>
        <end position="95"/>
    </location>
</feature>
<keyword evidence="4" id="KW-1185">Reference proteome</keyword>